<accession>A0A2X2JSP2</accession>
<proteinExistence type="predicted"/>
<dbReference type="Proteomes" id="UP000251241">
    <property type="component" value="Unassembled WGS sequence"/>
</dbReference>
<sequence>MKNHSQDFSYYQLKLQDHIDSSFPERSGDVKFISQRARWAANAYEGAFRSGNPIIKCNEIADYILYEGLHFSRFDTLFEVLTYEFSDVFDELDYRDFALKVLPKCEEIFGHYELTDDFAYTTDYDLLYTELTGFIAIWIEQNGIR</sequence>
<protein>
    <submittedName>
        <fullName evidence="1">Domain of uncharacterized function (DUF1896)</fullName>
    </submittedName>
</protein>
<dbReference type="Pfam" id="PF08989">
    <property type="entry name" value="DUF1896"/>
    <property type="match status" value="1"/>
</dbReference>
<dbReference type="SUPFAM" id="SSF140753">
    <property type="entry name" value="PG0816-like"/>
    <property type="match status" value="1"/>
</dbReference>
<dbReference type="Gene3D" id="1.10.8.330">
    <property type="entry name" value="PG0816-like"/>
    <property type="match status" value="1"/>
</dbReference>
<dbReference type="InterPro" id="IPR036297">
    <property type="entry name" value="PG0816-like_sf"/>
</dbReference>
<name>A0A2X2JSP2_SPHMU</name>
<dbReference type="GeneID" id="99065352"/>
<evidence type="ECO:0000313" key="1">
    <source>
        <dbReference type="EMBL" id="SPZ94951.1"/>
    </source>
</evidence>
<dbReference type="EMBL" id="UAUU01000011">
    <property type="protein sequence ID" value="SPZ94951.1"/>
    <property type="molecule type" value="Genomic_DNA"/>
</dbReference>
<evidence type="ECO:0000313" key="2">
    <source>
        <dbReference type="Proteomes" id="UP000251241"/>
    </source>
</evidence>
<gene>
    <name evidence="1" type="ORF">NCTC11343_05668</name>
</gene>
<organism evidence="1 2">
    <name type="scientific">Sphingobacterium multivorum</name>
    <dbReference type="NCBI Taxonomy" id="28454"/>
    <lineage>
        <taxon>Bacteria</taxon>
        <taxon>Pseudomonadati</taxon>
        <taxon>Bacteroidota</taxon>
        <taxon>Sphingobacteriia</taxon>
        <taxon>Sphingobacteriales</taxon>
        <taxon>Sphingobacteriaceae</taxon>
        <taxon>Sphingobacterium</taxon>
    </lineage>
</organism>
<reference evidence="1 2" key="1">
    <citation type="submission" date="2018-06" db="EMBL/GenBank/DDBJ databases">
        <authorList>
            <consortium name="Pathogen Informatics"/>
            <person name="Doyle S."/>
        </authorList>
    </citation>
    <scope>NUCLEOTIDE SEQUENCE [LARGE SCALE GENOMIC DNA]</scope>
    <source>
        <strain evidence="1 2">NCTC11343</strain>
    </source>
</reference>
<dbReference type="Gene3D" id="1.10.8.340">
    <property type="entry name" value="PG0816-like"/>
    <property type="match status" value="1"/>
</dbReference>
<dbReference type="RefSeq" id="WP_112376424.1">
    <property type="nucleotide sequence ID" value="NZ_CP069793.1"/>
</dbReference>
<dbReference type="InterPro" id="IPR015082">
    <property type="entry name" value="DUF1896"/>
</dbReference>
<dbReference type="AlphaFoldDB" id="A0A2X2JSP2"/>